<dbReference type="EMBL" id="KX349295">
    <property type="protein sequence ID" value="AOO12474.1"/>
    <property type="molecule type" value="Genomic_DNA"/>
</dbReference>
<dbReference type="EMBL" id="KX349291">
    <property type="protein sequence ID" value="AOO11535.1"/>
    <property type="molecule type" value="Genomic_DNA"/>
</dbReference>
<organism evidence="1 11">
    <name type="scientific">Cyanophage S-RIM44</name>
    <dbReference type="NCBI Taxonomy" id="1278485"/>
    <lineage>
        <taxon>Viruses</taxon>
        <taxon>Duplodnaviria</taxon>
        <taxon>Heunggongvirae</taxon>
        <taxon>Uroviricota</taxon>
        <taxon>Caudoviricetes</taxon>
        <taxon>Pantevenvirales</taxon>
        <taxon>Kyanoviridae</taxon>
        <taxon>Vellamovirus</taxon>
        <taxon>Vellamovirus rhodeisland44</taxon>
    </lineage>
</organism>
<evidence type="ECO:0000313" key="7">
    <source>
        <dbReference type="EMBL" id="AOO12701.1"/>
    </source>
</evidence>
<dbReference type="Proteomes" id="UP000221709">
    <property type="component" value="Segment"/>
</dbReference>
<proteinExistence type="predicted"/>
<evidence type="ECO:0000313" key="10">
    <source>
        <dbReference type="Proteomes" id="UP000222561"/>
    </source>
</evidence>
<dbReference type="Proteomes" id="UP000226130">
    <property type="component" value="Segment"/>
</dbReference>
<evidence type="ECO:0000313" key="5">
    <source>
        <dbReference type="EMBL" id="AOO12236.1"/>
    </source>
</evidence>
<dbReference type="EMBL" id="KX349293">
    <property type="protein sequence ID" value="AOO12000.1"/>
    <property type="molecule type" value="Genomic_DNA"/>
</dbReference>
<dbReference type="EMBL" id="KU594607">
    <property type="protein sequence ID" value="AMO43301.1"/>
    <property type="molecule type" value="Genomic_DNA"/>
</dbReference>
<dbReference type="Proteomes" id="UP000225178">
    <property type="component" value="Segment"/>
</dbReference>
<evidence type="ECO:0000313" key="8">
    <source>
        <dbReference type="EMBL" id="AOO12939.1"/>
    </source>
</evidence>
<evidence type="ECO:0000313" key="1">
    <source>
        <dbReference type="EMBL" id="AMO43301.1"/>
    </source>
</evidence>
<reference evidence="1 11" key="2">
    <citation type="submission" date="2016-01" db="EMBL/GenBank/DDBJ databases">
        <title>The genomic content and context of auxiliary metabolic genes in marine cyanophages.</title>
        <authorList>
            <person name="Marston M.F."/>
            <person name="Martiny J.B.H."/>
            <person name="Crummett L.T."/>
        </authorList>
    </citation>
    <scope>NUCLEOTIDE SEQUENCE [LARGE SCALE GENOMIC DNA]</scope>
    <source>
        <strain evidence="1">W2_07_0710</strain>
    </source>
</reference>
<evidence type="ECO:0000313" key="2">
    <source>
        <dbReference type="EMBL" id="AOO11535.1"/>
    </source>
</evidence>
<dbReference type="EMBL" id="KX349294">
    <property type="protein sequence ID" value="AOO12236.1"/>
    <property type="molecule type" value="Genomic_DNA"/>
</dbReference>
<dbReference type="Proteomes" id="UP000223571">
    <property type="component" value="Segment"/>
</dbReference>
<evidence type="ECO:0000313" key="3">
    <source>
        <dbReference type="EMBL" id="AOO11773.1"/>
    </source>
</evidence>
<accession>A0A127KMV6</accession>
<dbReference type="Proteomes" id="UP000222561">
    <property type="component" value="Segment"/>
</dbReference>
<dbReference type="EMBL" id="KX349296">
    <property type="protein sequence ID" value="AOO12701.1"/>
    <property type="molecule type" value="Genomic_DNA"/>
</dbReference>
<evidence type="ECO:0000313" key="6">
    <source>
        <dbReference type="EMBL" id="AOO12474.1"/>
    </source>
</evidence>
<name>A0A127KMV6_9CAUD</name>
<sequence length="76" mass="8976">MIDVKEEDDGTFTISWDENDPKERIFNDFTEEDFNQVLITQAKKILDSGDTRGESQNININTATQEDWEDFWKEEV</sequence>
<evidence type="ECO:0000313" key="4">
    <source>
        <dbReference type="EMBL" id="AOO12000.1"/>
    </source>
</evidence>
<protein>
    <submittedName>
        <fullName evidence="1">Uncharacterized protein</fullName>
    </submittedName>
</protein>
<dbReference type="EMBL" id="KX349292">
    <property type="protein sequence ID" value="AOO11773.1"/>
    <property type="molecule type" value="Genomic_DNA"/>
</dbReference>
<gene>
    <name evidence="2" type="ORF">ES420910_054</name>
    <name evidence="3" type="ORF">Np050604_057</name>
    <name evidence="4" type="ORF">Np200711_054</name>
    <name evidence="5" type="ORF">Np420711_054</name>
    <name evidence="6" type="ORF">Sn080709_057</name>
    <name evidence="7" type="ORF">Sn130910_054</name>
    <name evidence="8" type="ORF">W2100709_057</name>
    <name evidence="1" type="ORF">W270710_057</name>
</gene>
<evidence type="ECO:0000313" key="11">
    <source>
        <dbReference type="Proteomes" id="UP000225786"/>
    </source>
</evidence>
<keyword evidence="9" id="KW-1185">Reference proteome</keyword>
<reference evidence="9 10" key="1">
    <citation type="journal article" date="2016" name="Environ. Microbiol.">
        <title>Genomic diversification of marine cyanophages into stable ecotypes.</title>
        <authorList>
            <person name="Marston M.F."/>
            <person name="Martiny J.B."/>
        </authorList>
    </citation>
    <scope>NUCLEOTIDE SEQUENCE [LARGE SCALE GENOMIC DNA]</scope>
    <source>
        <strain evidence="2">ES_42_0910</strain>
        <strain evidence="3">Np_05_0604</strain>
        <strain evidence="4">Np_20_0711</strain>
        <strain evidence="5">Np_42_0711</strain>
        <strain evidence="6">Sn_08_0709</strain>
        <strain evidence="7">Sn_13_0910</strain>
        <strain evidence="8">W2_10_0709</strain>
    </source>
</reference>
<dbReference type="Proteomes" id="UP000225402">
    <property type="component" value="Segment"/>
</dbReference>
<dbReference type="Proteomes" id="UP000225478">
    <property type="component" value="Segment"/>
</dbReference>
<dbReference type="Proteomes" id="UP000225786">
    <property type="component" value="Segment"/>
</dbReference>
<evidence type="ECO:0000313" key="9">
    <source>
        <dbReference type="Proteomes" id="UP000221709"/>
    </source>
</evidence>
<dbReference type="EMBL" id="KX349297">
    <property type="protein sequence ID" value="AOO12939.1"/>
    <property type="molecule type" value="Genomic_DNA"/>
</dbReference>